<proteinExistence type="predicted"/>
<dbReference type="EMBL" id="SSTD01013776">
    <property type="protein sequence ID" value="TYK05814.1"/>
    <property type="molecule type" value="Genomic_DNA"/>
</dbReference>
<protein>
    <submittedName>
        <fullName evidence="2">Retrotransposon protein</fullName>
    </submittedName>
</protein>
<dbReference type="PANTHER" id="PTHR46250">
    <property type="entry name" value="MYB/SANT-LIKE DNA-BINDING DOMAIN PROTEIN-RELATED"/>
    <property type="match status" value="1"/>
</dbReference>
<sequence length="131" mass="15523">MMAEKIPRFRVRTTIIIDYRIKTLKQTFQDIAEIRGPACSGLGWNDDEKCIIVEKEVFDNWSHPTAKVLLNKLFPYYDELAYVFRRDRTTGRFTETFIDIRFNEPTGYEGFHMSNGNEEFPSVYSQEIDMF</sequence>
<name>A0A5D3C3D1_CUCMM</name>
<dbReference type="PANTHER" id="PTHR46250:SF18">
    <property type="entry name" value="MYB_SANT-LIKE DOMAIN-CONTAINING PROTEIN"/>
    <property type="match status" value="1"/>
</dbReference>
<dbReference type="Proteomes" id="UP000321947">
    <property type="component" value="Unassembled WGS sequence"/>
</dbReference>
<evidence type="ECO:0000313" key="1">
    <source>
        <dbReference type="EMBL" id="KAA0066029.1"/>
    </source>
</evidence>
<gene>
    <name evidence="2" type="ORF">E5676_scaffold98G003230</name>
    <name evidence="1" type="ORF">E6C27_scaffold32G00200</name>
</gene>
<accession>A0A5D3C3D1</accession>
<dbReference type="EMBL" id="SSTE01000908">
    <property type="protein sequence ID" value="KAA0066029.1"/>
    <property type="molecule type" value="Genomic_DNA"/>
</dbReference>
<dbReference type="Proteomes" id="UP000321393">
    <property type="component" value="Unassembled WGS sequence"/>
</dbReference>
<evidence type="ECO:0000313" key="4">
    <source>
        <dbReference type="Proteomes" id="UP000321947"/>
    </source>
</evidence>
<dbReference type="AlphaFoldDB" id="A0A5D3C3D1"/>
<organism evidence="2 4">
    <name type="scientific">Cucumis melo var. makuwa</name>
    <name type="common">Oriental melon</name>
    <dbReference type="NCBI Taxonomy" id="1194695"/>
    <lineage>
        <taxon>Eukaryota</taxon>
        <taxon>Viridiplantae</taxon>
        <taxon>Streptophyta</taxon>
        <taxon>Embryophyta</taxon>
        <taxon>Tracheophyta</taxon>
        <taxon>Spermatophyta</taxon>
        <taxon>Magnoliopsida</taxon>
        <taxon>eudicotyledons</taxon>
        <taxon>Gunneridae</taxon>
        <taxon>Pentapetalae</taxon>
        <taxon>rosids</taxon>
        <taxon>fabids</taxon>
        <taxon>Cucurbitales</taxon>
        <taxon>Cucurbitaceae</taxon>
        <taxon>Benincaseae</taxon>
        <taxon>Cucumis</taxon>
    </lineage>
</organism>
<evidence type="ECO:0000313" key="3">
    <source>
        <dbReference type="Proteomes" id="UP000321393"/>
    </source>
</evidence>
<dbReference type="OrthoDB" id="1748457at2759"/>
<evidence type="ECO:0000313" key="2">
    <source>
        <dbReference type="EMBL" id="TYK05814.1"/>
    </source>
</evidence>
<comment type="caution">
    <text evidence="2">The sequence shown here is derived from an EMBL/GenBank/DDBJ whole genome shotgun (WGS) entry which is preliminary data.</text>
</comment>
<reference evidence="3 4" key="1">
    <citation type="submission" date="2019-08" db="EMBL/GenBank/DDBJ databases">
        <title>Draft genome sequences of two oriental melons (Cucumis melo L. var makuwa).</title>
        <authorList>
            <person name="Kwon S.-Y."/>
        </authorList>
    </citation>
    <scope>NUCLEOTIDE SEQUENCE [LARGE SCALE GENOMIC DNA]</scope>
    <source>
        <strain evidence="4">cv. Chang Bougi</strain>
        <strain evidence="3">cv. SW 3</strain>
        <tissue evidence="2">Leaf</tissue>
    </source>
</reference>